<accession>A0A8X6TBU3</accession>
<comment type="caution">
    <text evidence="2">The sequence shown here is derived from an EMBL/GenBank/DDBJ whole genome shotgun (WGS) entry which is preliminary data.</text>
</comment>
<evidence type="ECO:0000313" key="2">
    <source>
        <dbReference type="EMBL" id="GFS98465.1"/>
    </source>
</evidence>
<gene>
    <name evidence="2" type="ORF">NPIL_534981</name>
</gene>
<evidence type="ECO:0000256" key="1">
    <source>
        <dbReference type="SAM" id="MobiDB-lite"/>
    </source>
</evidence>
<evidence type="ECO:0000313" key="3">
    <source>
        <dbReference type="Proteomes" id="UP000887013"/>
    </source>
</evidence>
<dbReference type="EMBL" id="BMAW01101194">
    <property type="protein sequence ID" value="GFS98465.1"/>
    <property type="molecule type" value="Genomic_DNA"/>
</dbReference>
<name>A0A8X6TBU3_NEPPI</name>
<proteinExistence type="predicted"/>
<feature type="region of interest" description="Disordered" evidence="1">
    <location>
        <begin position="35"/>
        <end position="57"/>
    </location>
</feature>
<dbReference type="AlphaFoldDB" id="A0A8X6TBU3"/>
<organism evidence="2 3">
    <name type="scientific">Nephila pilipes</name>
    <name type="common">Giant wood spider</name>
    <name type="synonym">Nephila maculata</name>
    <dbReference type="NCBI Taxonomy" id="299642"/>
    <lineage>
        <taxon>Eukaryota</taxon>
        <taxon>Metazoa</taxon>
        <taxon>Ecdysozoa</taxon>
        <taxon>Arthropoda</taxon>
        <taxon>Chelicerata</taxon>
        <taxon>Arachnida</taxon>
        <taxon>Araneae</taxon>
        <taxon>Araneomorphae</taxon>
        <taxon>Entelegynae</taxon>
        <taxon>Araneoidea</taxon>
        <taxon>Nephilidae</taxon>
        <taxon>Nephila</taxon>
    </lineage>
</organism>
<reference evidence="2" key="1">
    <citation type="submission" date="2020-08" db="EMBL/GenBank/DDBJ databases">
        <title>Multicomponent nature underlies the extraordinary mechanical properties of spider dragline silk.</title>
        <authorList>
            <person name="Kono N."/>
            <person name="Nakamura H."/>
            <person name="Mori M."/>
            <person name="Yoshida Y."/>
            <person name="Ohtoshi R."/>
            <person name="Malay A.D."/>
            <person name="Moran D.A.P."/>
            <person name="Tomita M."/>
            <person name="Numata K."/>
            <person name="Arakawa K."/>
        </authorList>
    </citation>
    <scope>NUCLEOTIDE SEQUENCE</scope>
</reference>
<protein>
    <submittedName>
        <fullName evidence="2">Uncharacterized protein</fullName>
    </submittedName>
</protein>
<dbReference type="Proteomes" id="UP000887013">
    <property type="component" value="Unassembled WGS sequence"/>
</dbReference>
<keyword evidence="3" id="KW-1185">Reference proteome</keyword>
<sequence length="94" mass="10416">MPRNACDKKTHPTCSCVRWLGTCCRGKRIPHIPERPFAAHTGSSSGSSGARTCPQSIGSQRCKTCIGYPGVRVGIACKILDQKTLKRERDYYHH</sequence>